<dbReference type="EMBL" id="NIGF01000005">
    <property type="protein sequence ID" value="PQV64438.1"/>
    <property type="molecule type" value="Genomic_DNA"/>
</dbReference>
<dbReference type="RefSeq" id="WP_105483226.1">
    <property type="nucleotide sequence ID" value="NZ_NIGF01000005.1"/>
</dbReference>
<dbReference type="InParanoid" id="A0A2S8SUI0"/>
<comment type="caution">
    <text evidence="1">The sequence shown here is derived from an EMBL/GenBank/DDBJ whole genome shotgun (WGS) entry which is preliminary data.</text>
</comment>
<dbReference type="AlphaFoldDB" id="A0A2S8SUI0"/>
<keyword evidence="2" id="KW-1185">Reference proteome</keyword>
<reference evidence="1 2" key="1">
    <citation type="journal article" date="2018" name="Syst. Appl. Microbiol.">
        <title>Abditibacterium utsteinense sp. nov., the first cultivated member of candidate phylum FBP, isolated from ice-free Antarctic soil samples.</title>
        <authorList>
            <person name="Tahon G."/>
            <person name="Tytgat B."/>
            <person name="Lebbe L."/>
            <person name="Carlier A."/>
            <person name="Willems A."/>
        </authorList>
    </citation>
    <scope>NUCLEOTIDE SEQUENCE [LARGE SCALE GENOMIC DNA]</scope>
    <source>
        <strain evidence="1 2">LMG 29911</strain>
    </source>
</reference>
<gene>
    <name evidence="1" type="ORF">B1R32_105119</name>
</gene>
<accession>A0A2S8SUI0</accession>
<dbReference type="Pfam" id="PF00300">
    <property type="entry name" value="His_Phos_1"/>
    <property type="match status" value="1"/>
</dbReference>
<dbReference type="SUPFAM" id="SSF53254">
    <property type="entry name" value="Phosphoglycerate mutase-like"/>
    <property type="match status" value="1"/>
</dbReference>
<organism evidence="1 2">
    <name type="scientific">Abditibacterium utsteinense</name>
    <dbReference type="NCBI Taxonomy" id="1960156"/>
    <lineage>
        <taxon>Bacteria</taxon>
        <taxon>Pseudomonadati</taxon>
        <taxon>Abditibacteriota</taxon>
        <taxon>Abditibacteriia</taxon>
        <taxon>Abditibacteriales</taxon>
        <taxon>Abditibacteriaceae</taxon>
        <taxon>Abditibacterium</taxon>
    </lineage>
</organism>
<sequence>MLLLLMRHGIAHPLVDSASESFAKSSPADDFHRALTSEGRDRAHRAALGARELVPRLDFLASSPKTRARQTAQIVRDVWGKKSPPLTEWSELMEDDSAALVGKLRALEAKVAGEKTVDAPTILLCGHEPLLSRFVSQLLTDSAETLRLEWKKAGVCALQVEFDPQKMKAGETTLPATTLMWHLTPKQLRKIGSR</sequence>
<dbReference type="Gene3D" id="3.40.50.1240">
    <property type="entry name" value="Phosphoglycerate mutase-like"/>
    <property type="match status" value="1"/>
</dbReference>
<evidence type="ECO:0000313" key="2">
    <source>
        <dbReference type="Proteomes" id="UP000237684"/>
    </source>
</evidence>
<evidence type="ECO:0000313" key="1">
    <source>
        <dbReference type="EMBL" id="PQV64438.1"/>
    </source>
</evidence>
<proteinExistence type="predicted"/>
<dbReference type="InterPro" id="IPR013078">
    <property type="entry name" value="His_Pase_superF_clade-1"/>
</dbReference>
<dbReference type="InterPro" id="IPR029033">
    <property type="entry name" value="His_PPase_superfam"/>
</dbReference>
<name>A0A2S8SUI0_9BACT</name>
<dbReference type="CDD" id="cd07067">
    <property type="entry name" value="HP_PGM_like"/>
    <property type="match status" value="1"/>
</dbReference>
<dbReference type="OrthoDB" id="129269at2"/>
<protein>
    <submittedName>
        <fullName evidence="1">Phosphohistidine phosphatase, SixA</fullName>
    </submittedName>
</protein>
<dbReference type="Proteomes" id="UP000237684">
    <property type="component" value="Unassembled WGS sequence"/>
</dbReference>